<dbReference type="EMBL" id="JAKKPZ010000006">
    <property type="protein sequence ID" value="KAI1720164.1"/>
    <property type="molecule type" value="Genomic_DNA"/>
</dbReference>
<sequence length="77" mass="9370">MASKFSVFDRRDFTHFRCRQRWNLRQLWQSNYLFYCDSNHNDPNPLPRIFIMILGENFCTCFEHTFTLEDESAKDAP</sequence>
<organism evidence="1 2">
    <name type="scientific">Ditylenchus destructor</name>
    <dbReference type="NCBI Taxonomy" id="166010"/>
    <lineage>
        <taxon>Eukaryota</taxon>
        <taxon>Metazoa</taxon>
        <taxon>Ecdysozoa</taxon>
        <taxon>Nematoda</taxon>
        <taxon>Chromadorea</taxon>
        <taxon>Rhabditida</taxon>
        <taxon>Tylenchina</taxon>
        <taxon>Tylenchomorpha</taxon>
        <taxon>Sphaerularioidea</taxon>
        <taxon>Anguinidae</taxon>
        <taxon>Anguininae</taxon>
        <taxon>Ditylenchus</taxon>
    </lineage>
</organism>
<dbReference type="Proteomes" id="UP001201812">
    <property type="component" value="Unassembled WGS sequence"/>
</dbReference>
<accession>A0AAD4N7S5</accession>
<dbReference type="AlphaFoldDB" id="A0AAD4N7S5"/>
<name>A0AAD4N7S5_9BILA</name>
<comment type="caution">
    <text evidence="1">The sequence shown here is derived from an EMBL/GenBank/DDBJ whole genome shotgun (WGS) entry which is preliminary data.</text>
</comment>
<reference evidence="1" key="1">
    <citation type="submission" date="2022-01" db="EMBL/GenBank/DDBJ databases">
        <title>Genome Sequence Resource for Two Populations of Ditylenchus destructor, the Migratory Endoparasitic Phytonematode.</title>
        <authorList>
            <person name="Zhang H."/>
            <person name="Lin R."/>
            <person name="Xie B."/>
        </authorList>
    </citation>
    <scope>NUCLEOTIDE SEQUENCE</scope>
    <source>
        <strain evidence="1">BazhouSP</strain>
    </source>
</reference>
<keyword evidence="2" id="KW-1185">Reference proteome</keyword>
<gene>
    <name evidence="1" type="ORF">DdX_05540</name>
</gene>
<proteinExistence type="predicted"/>
<evidence type="ECO:0000313" key="1">
    <source>
        <dbReference type="EMBL" id="KAI1720164.1"/>
    </source>
</evidence>
<protein>
    <submittedName>
        <fullName evidence="1">Uncharacterized protein</fullName>
    </submittedName>
</protein>
<evidence type="ECO:0000313" key="2">
    <source>
        <dbReference type="Proteomes" id="UP001201812"/>
    </source>
</evidence>